<sequence length="50" mass="5862">MSENKCIERKRTKFAEAALKEIRKHHGSTIRRDILGYVLVESVQYCLLIN</sequence>
<evidence type="ECO:0000313" key="2">
    <source>
        <dbReference type="Proteomes" id="UP000607653"/>
    </source>
</evidence>
<protein>
    <submittedName>
        <fullName evidence="1">Uncharacterized protein</fullName>
    </submittedName>
</protein>
<accession>A0A822ZEE9</accession>
<reference evidence="1 2" key="1">
    <citation type="journal article" date="2020" name="Mol. Biol. Evol.">
        <title>Distinct Expression and Methylation Patterns for Genes with Different Fates following a Single Whole-Genome Duplication in Flowering Plants.</title>
        <authorList>
            <person name="Shi T."/>
            <person name="Rahmani R.S."/>
            <person name="Gugger P.F."/>
            <person name="Wang M."/>
            <person name="Li H."/>
            <person name="Zhang Y."/>
            <person name="Li Z."/>
            <person name="Wang Q."/>
            <person name="Van de Peer Y."/>
            <person name="Marchal K."/>
            <person name="Chen J."/>
        </authorList>
    </citation>
    <scope>NUCLEOTIDE SEQUENCE [LARGE SCALE GENOMIC DNA]</scope>
    <source>
        <tissue evidence="1">Leaf</tissue>
    </source>
</reference>
<organism evidence="1 2">
    <name type="scientific">Nelumbo nucifera</name>
    <name type="common">Sacred lotus</name>
    <dbReference type="NCBI Taxonomy" id="4432"/>
    <lineage>
        <taxon>Eukaryota</taxon>
        <taxon>Viridiplantae</taxon>
        <taxon>Streptophyta</taxon>
        <taxon>Embryophyta</taxon>
        <taxon>Tracheophyta</taxon>
        <taxon>Spermatophyta</taxon>
        <taxon>Magnoliopsida</taxon>
        <taxon>Proteales</taxon>
        <taxon>Nelumbonaceae</taxon>
        <taxon>Nelumbo</taxon>
    </lineage>
</organism>
<keyword evidence="2" id="KW-1185">Reference proteome</keyword>
<evidence type="ECO:0000313" key="1">
    <source>
        <dbReference type="EMBL" id="DAD42943.1"/>
    </source>
</evidence>
<gene>
    <name evidence="1" type="ORF">HUJ06_001173</name>
</gene>
<dbReference type="AlphaFoldDB" id="A0A822ZEE9"/>
<comment type="caution">
    <text evidence="1">The sequence shown here is derived from an EMBL/GenBank/DDBJ whole genome shotgun (WGS) entry which is preliminary data.</text>
</comment>
<proteinExistence type="predicted"/>
<name>A0A822ZEE9_NELNU</name>
<dbReference type="Proteomes" id="UP000607653">
    <property type="component" value="Unassembled WGS sequence"/>
</dbReference>
<dbReference type="EMBL" id="DUZY01000006">
    <property type="protein sequence ID" value="DAD42943.1"/>
    <property type="molecule type" value="Genomic_DNA"/>
</dbReference>